<feature type="compositionally biased region" description="Polar residues" evidence="1">
    <location>
        <begin position="25"/>
        <end position="37"/>
    </location>
</feature>
<gene>
    <name evidence="2" type="ORF">PHLCEN_2v9516</name>
</gene>
<accession>A0A2R6NQH1</accession>
<dbReference type="STRING" id="98765.A0A2R6NQH1"/>
<dbReference type="Proteomes" id="UP000186601">
    <property type="component" value="Unassembled WGS sequence"/>
</dbReference>
<evidence type="ECO:0000313" key="3">
    <source>
        <dbReference type="Proteomes" id="UP000186601"/>
    </source>
</evidence>
<name>A0A2R6NQH1_9APHY</name>
<feature type="region of interest" description="Disordered" evidence="1">
    <location>
        <begin position="145"/>
        <end position="165"/>
    </location>
</feature>
<proteinExistence type="predicted"/>
<evidence type="ECO:0000256" key="1">
    <source>
        <dbReference type="SAM" id="MobiDB-lite"/>
    </source>
</evidence>
<reference evidence="2 3" key="1">
    <citation type="submission" date="2018-02" db="EMBL/GenBank/DDBJ databases">
        <title>Genome sequence of the basidiomycete white-rot fungus Phlebia centrifuga.</title>
        <authorList>
            <person name="Granchi Z."/>
            <person name="Peng M."/>
            <person name="de Vries R.P."/>
            <person name="Hilden K."/>
            <person name="Makela M.R."/>
            <person name="Grigoriev I."/>
            <person name="Riley R."/>
        </authorList>
    </citation>
    <scope>NUCLEOTIDE SEQUENCE [LARGE SCALE GENOMIC DNA]</scope>
    <source>
        <strain evidence="2 3">FBCC195</strain>
    </source>
</reference>
<dbReference type="OrthoDB" id="3266718at2759"/>
<keyword evidence="3" id="KW-1185">Reference proteome</keyword>
<dbReference type="EMBL" id="MLYV02000956">
    <property type="protein sequence ID" value="PSR74802.1"/>
    <property type="molecule type" value="Genomic_DNA"/>
</dbReference>
<feature type="region of interest" description="Disordered" evidence="1">
    <location>
        <begin position="1"/>
        <end position="38"/>
    </location>
</feature>
<sequence length="208" mass="23291">MDDYPHESSTLHSLTRKRKADSDDCQLSNTPSNNTADSVLLDTAATPRMPCKPQNGHHLLPSWQQQQLMSTSVSIIPTFCQEGPSRPKRPRIEIPYAVPAASRRLRRGRISHSPMASPTRRFVRRARLVDIRDTGIVSAVEPRRVPPLRTGNLPPPSPSPHTRISHSVPVTPIEPISPHIPSHQPPINRETLKELDLEAILRNPQLRS</sequence>
<protein>
    <submittedName>
        <fullName evidence="2">Uncharacterized protein</fullName>
    </submittedName>
</protein>
<organism evidence="2 3">
    <name type="scientific">Hermanssonia centrifuga</name>
    <dbReference type="NCBI Taxonomy" id="98765"/>
    <lineage>
        <taxon>Eukaryota</taxon>
        <taxon>Fungi</taxon>
        <taxon>Dikarya</taxon>
        <taxon>Basidiomycota</taxon>
        <taxon>Agaricomycotina</taxon>
        <taxon>Agaricomycetes</taxon>
        <taxon>Polyporales</taxon>
        <taxon>Meruliaceae</taxon>
        <taxon>Hermanssonia</taxon>
    </lineage>
</organism>
<evidence type="ECO:0000313" key="2">
    <source>
        <dbReference type="EMBL" id="PSR74802.1"/>
    </source>
</evidence>
<dbReference type="AlphaFoldDB" id="A0A2R6NQH1"/>
<comment type="caution">
    <text evidence="2">The sequence shown here is derived from an EMBL/GenBank/DDBJ whole genome shotgun (WGS) entry which is preliminary data.</text>
</comment>